<sequence length="189" mass="18576">MVRSARATLVAVALTTAMLVALTGCGGGGDGGDTPSTSPATATGSAPGTPSGTPSDTPSGGASATATSPPADSGAAEQQVRQNWEKFFAPGTSADEKAKLLENGDHLGPLLAAFSGDPRVGQVRAKVGQVRLTSATAAEVTYTLSLQGADVLPNTLGTSVLQNQVWKVSVKSLCALIALDAGGAAVPGC</sequence>
<dbReference type="EMBL" id="JBITYG010000003">
    <property type="protein sequence ID" value="MFI9101709.1"/>
    <property type="molecule type" value="Genomic_DNA"/>
</dbReference>
<dbReference type="RefSeq" id="WP_399648411.1">
    <property type="nucleotide sequence ID" value="NZ_JBITYG010000003.1"/>
</dbReference>
<accession>A0ABW8C5K6</accession>
<feature type="region of interest" description="Disordered" evidence="3">
    <location>
        <begin position="30"/>
        <end position="79"/>
    </location>
</feature>
<comment type="caution">
    <text evidence="6">The sequence shown here is derived from an EMBL/GenBank/DDBJ whole genome shotgun (WGS) entry which is preliminary data.</text>
</comment>
<evidence type="ECO:0000313" key="6">
    <source>
        <dbReference type="EMBL" id="MFI9101709.1"/>
    </source>
</evidence>
<keyword evidence="1 4" id="KW-0732">Signal</keyword>
<evidence type="ECO:0000256" key="1">
    <source>
        <dbReference type="ARBA" id="ARBA00022729"/>
    </source>
</evidence>
<dbReference type="InterPro" id="IPR058644">
    <property type="entry name" value="Mtb12-like_C"/>
</dbReference>
<evidence type="ECO:0000256" key="3">
    <source>
        <dbReference type="SAM" id="MobiDB-lite"/>
    </source>
</evidence>
<organism evidence="6 7">
    <name type="scientific">Streptomyces fildesensis</name>
    <dbReference type="NCBI Taxonomy" id="375757"/>
    <lineage>
        <taxon>Bacteria</taxon>
        <taxon>Bacillati</taxon>
        <taxon>Actinomycetota</taxon>
        <taxon>Actinomycetes</taxon>
        <taxon>Kitasatosporales</taxon>
        <taxon>Streptomycetaceae</taxon>
        <taxon>Streptomyces</taxon>
    </lineage>
</organism>
<comment type="similarity">
    <text evidence="2">Belongs to the MTB12 family.</text>
</comment>
<gene>
    <name evidence="6" type="ORF">ACIGXA_14415</name>
</gene>
<feature type="chain" id="PRO_5045145001" description="Low molecular weight antigen MTB12-like C-terminal domain-containing protein" evidence="4">
    <location>
        <begin position="27"/>
        <end position="189"/>
    </location>
</feature>
<protein>
    <recommendedName>
        <fullName evidence="5">Low molecular weight antigen MTB12-like C-terminal domain-containing protein</fullName>
    </recommendedName>
</protein>
<dbReference type="Pfam" id="PF26580">
    <property type="entry name" value="Mtb12_C"/>
    <property type="match status" value="1"/>
</dbReference>
<feature type="compositionally biased region" description="Low complexity" evidence="3">
    <location>
        <begin position="33"/>
        <end position="76"/>
    </location>
</feature>
<dbReference type="PROSITE" id="PS51257">
    <property type="entry name" value="PROKAR_LIPOPROTEIN"/>
    <property type="match status" value="1"/>
</dbReference>
<evidence type="ECO:0000256" key="4">
    <source>
        <dbReference type="SAM" id="SignalP"/>
    </source>
</evidence>
<proteinExistence type="inferred from homology"/>
<feature type="domain" description="Low molecular weight antigen MTB12-like C-terminal" evidence="5">
    <location>
        <begin position="76"/>
        <end position="180"/>
    </location>
</feature>
<keyword evidence="7" id="KW-1185">Reference proteome</keyword>
<reference evidence="6 7" key="1">
    <citation type="submission" date="2024-10" db="EMBL/GenBank/DDBJ databases">
        <title>The Natural Products Discovery Center: Release of the First 8490 Sequenced Strains for Exploring Actinobacteria Biosynthetic Diversity.</title>
        <authorList>
            <person name="Kalkreuter E."/>
            <person name="Kautsar S.A."/>
            <person name="Yang D."/>
            <person name="Bader C.D."/>
            <person name="Teijaro C.N."/>
            <person name="Fluegel L."/>
            <person name="Davis C.M."/>
            <person name="Simpson J.R."/>
            <person name="Lauterbach L."/>
            <person name="Steele A.D."/>
            <person name="Gui C."/>
            <person name="Meng S."/>
            <person name="Li G."/>
            <person name="Viehrig K."/>
            <person name="Ye F."/>
            <person name="Su P."/>
            <person name="Kiefer A.F."/>
            <person name="Nichols A."/>
            <person name="Cepeda A.J."/>
            <person name="Yan W."/>
            <person name="Fan B."/>
            <person name="Jiang Y."/>
            <person name="Adhikari A."/>
            <person name="Zheng C.-J."/>
            <person name="Schuster L."/>
            <person name="Cowan T.M."/>
            <person name="Smanski M.J."/>
            <person name="Chevrette M.G."/>
            <person name="De Carvalho L.P.S."/>
            <person name="Shen B."/>
        </authorList>
    </citation>
    <scope>NUCLEOTIDE SEQUENCE [LARGE SCALE GENOMIC DNA]</scope>
    <source>
        <strain evidence="6 7">NPDC053399</strain>
    </source>
</reference>
<evidence type="ECO:0000313" key="7">
    <source>
        <dbReference type="Proteomes" id="UP001614394"/>
    </source>
</evidence>
<evidence type="ECO:0000256" key="2">
    <source>
        <dbReference type="ARBA" id="ARBA00093774"/>
    </source>
</evidence>
<name>A0ABW8C5K6_9ACTN</name>
<dbReference type="Proteomes" id="UP001614394">
    <property type="component" value="Unassembled WGS sequence"/>
</dbReference>
<feature type="signal peptide" evidence="4">
    <location>
        <begin position="1"/>
        <end position="26"/>
    </location>
</feature>
<evidence type="ECO:0000259" key="5">
    <source>
        <dbReference type="Pfam" id="PF26580"/>
    </source>
</evidence>